<feature type="domain" description="Water stress and hypersensitive response" evidence="2">
    <location>
        <begin position="42"/>
        <end position="160"/>
    </location>
</feature>
<evidence type="ECO:0000313" key="3">
    <source>
        <dbReference type="EMBL" id="MFC5366537.1"/>
    </source>
</evidence>
<feature type="domain" description="Water stress and hypersensitive response" evidence="2">
    <location>
        <begin position="189"/>
        <end position="309"/>
    </location>
</feature>
<comment type="caution">
    <text evidence="3">The sequence shown here is derived from an EMBL/GenBank/DDBJ whole genome shotgun (WGS) entry which is preliminary data.</text>
</comment>
<evidence type="ECO:0000259" key="2">
    <source>
        <dbReference type="SMART" id="SM00769"/>
    </source>
</evidence>
<dbReference type="Proteomes" id="UP001596201">
    <property type="component" value="Unassembled WGS sequence"/>
</dbReference>
<dbReference type="SUPFAM" id="SSF117070">
    <property type="entry name" value="LEA14-like"/>
    <property type="match status" value="2"/>
</dbReference>
<name>A0ABD5RA38_9EURY</name>
<gene>
    <name evidence="3" type="ORF">ACFPJ5_06260</name>
</gene>
<dbReference type="InterPro" id="IPR013783">
    <property type="entry name" value="Ig-like_fold"/>
</dbReference>
<accession>A0ABD5RA38</accession>
<dbReference type="Gene3D" id="2.60.40.10">
    <property type="entry name" value="Immunoglobulins"/>
    <property type="match status" value="2"/>
</dbReference>
<sequence>MLSTLESVLLGSKLRIAGVAVLLLGASVGGAFALGVLGAPTVTGVDNEFAGVDETQTTIQSDLRVRNPNPIGANLGGLTVDYAIDMNGIRMAEGTKSGVEVAQGNSTLPFTTYMANDRIPEWWVSHVSNGEQTTLTVDASIHSSTVGQSFGAPKVERSIETDMLSQFNSTETRPVNASQPLVSDPILYVNETSAQWGEVNESRTPLNLDFRVYNPKPYPVGVSEIGYEITMNDVPVGEGTTEQGYTVGPESAETVETTTLIDNTELDEWWVTHLERDQVTDLRIEFYARLEVTDGETIRVPLRSLTYTETIETDIFGNEAGGSGDAGGESGDDDSTATPRPTETPGDSTADGTATDAGSDTTTTDDGGLLDDTTTSEGTTTEGSETTSAPTPTDTPTNETSGTTTTDDGGLF</sequence>
<organism evidence="3 4">
    <name type="scientific">Salinirubrum litoreum</name>
    <dbReference type="NCBI Taxonomy" id="1126234"/>
    <lineage>
        <taxon>Archaea</taxon>
        <taxon>Methanobacteriati</taxon>
        <taxon>Methanobacteriota</taxon>
        <taxon>Stenosarchaea group</taxon>
        <taxon>Halobacteria</taxon>
        <taxon>Halobacteriales</taxon>
        <taxon>Haloferacaceae</taxon>
        <taxon>Salinirubrum</taxon>
    </lineage>
</organism>
<feature type="compositionally biased region" description="Gly residues" evidence="1">
    <location>
        <begin position="319"/>
        <end position="329"/>
    </location>
</feature>
<dbReference type="SMART" id="SM00769">
    <property type="entry name" value="WHy"/>
    <property type="match status" value="2"/>
</dbReference>
<reference evidence="3 4" key="1">
    <citation type="journal article" date="2019" name="Int. J. Syst. Evol. Microbiol.">
        <title>The Global Catalogue of Microorganisms (GCM) 10K type strain sequencing project: providing services to taxonomists for standard genome sequencing and annotation.</title>
        <authorList>
            <consortium name="The Broad Institute Genomics Platform"/>
            <consortium name="The Broad Institute Genome Sequencing Center for Infectious Disease"/>
            <person name="Wu L."/>
            <person name="Ma J."/>
        </authorList>
    </citation>
    <scope>NUCLEOTIDE SEQUENCE [LARGE SCALE GENOMIC DNA]</scope>
    <source>
        <strain evidence="3 4">CGMCC 1.12237</strain>
    </source>
</reference>
<feature type="compositionally biased region" description="Low complexity" evidence="1">
    <location>
        <begin position="344"/>
        <end position="412"/>
    </location>
</feature>
<dbReference type="RefSeq" id="WP_227228120.1">
    <property type="nucleotide sequence ID" value="NZ_JAJCVJ010000001.1"/>
</dbReference>
<dbReference type="EMBL" id="JBHSKX010000001">
    <property type="protein sequence ID" value="MFC5366537.1"/>
    <property type="molecule type" value="Genomic_DNA"/>
</dbReference>
<dbReference type="InterPro" id="IPR013990">
    <property type="entry name" value="WHy-dom"/>
</dbReference>
<keyword evidence="4" id="KW-1185">Reference proteome</keyword>
<evidence type="ECO:0000313" key="4">
    <source>
        <dbReference type="Proteomes" id="UP001596201"/>
    </source>
</evidence>
<proteinExistence type="predicted"/>
<dbReference type="AlphaFoldDB" id="A0ABD5RA38"/>
<dbReference type="InterPro" id="IPR004864">
    <property type="entry name" value="LEA_2"/>
</dbReference>
<evidence type="ECO:0000256" key="1">
    <source>
        <dbReference type="SAM" id="MobiDB-lite"/>
    </source>
</evidence>
<dbReference type="Pfam" id="PF03168">
    <property type="entry name" value="LEA_2"/>
    <property type="match status" value="2"/>
</dbReference>
<feature type="region of interest" description="Disordered" evidence="1">
    <location>
        <begin position="314"/>
        <end position="412"/>
    </location>
</feature>
<protein>
    <submittedName>
        <fullName evidence="3">LEA type 2 family protein</fullName>
    </submittedName>
</protein>